<dbReference type="EC" id="3.2.2.22" evidence="6"/>
<dbReference type="InterPro" id="IPR016139">
    <property type="entry name" value="Ribosome_inactivat_prot_sub2"/>
</dbReference>
<dbReference type="KEGG" id="rcu:8264461"/>
<dbReference type="PROSITE" id="PS00275">
    <property type="entry name" value="SHIGA_RICIN"/>
    <property type="match status" value="1"/>
</dbReference>
<keyword evidence="5 6" id="KW-0652">Protein synthesis inhibitor</keyword>
<keyword evidence="4 6" id="KW-0611">Plant defense</keyword>
<evidence type="ECO:0000256" key="4">
    <source>
        <dbReference type="ARBA" id="ARBA00022821"/>
    </source>
</evidence>
<dbReference type="GO" id="GO:0006952">
    <property type="term" value="P:defense response"/>
    <property type="evidence" value="ECO:0007669"/>
    <property type="project" value="UniProtKB-KW"/>
</dbReference>
<keyword evidence="3 6" id="KW-0378">Hydrolase</keyword>
<dbReference type="EMBL" id="EQ973786">
    <property type="protein sequence ID" value="EEF47914.1"/>
    <property type="molecule type" value="Genomic_DNA"/>
</dbReference>
<evidence type="ECO:0000256" key="3">
    <source>
        <dbReference type="ARBA" id="ARBA00022801"/>
    </source>
</evidence>
<keyword evidence="2 6" id="KW-0800">Toxin</keyword>
<dbReference type="PRINTS" id="PR00396">
    <property type="entry name" value="SHIGARICIN"/>
</dbReference>
<dbReference type="PANTHER" id="PTHR33453">
    <property type="match status" value="1"/>
</dbReference>
<dbReference type="GO" id="GO:0030598">
    <property type="term" value="F:rRNA N-glycosylase activity"/>
    <property type="evidence" value="ECO:0007669"/>
    <property type="project" value="UniProtKB-EC"/>
</dbReference>
<name>B9RKZ9_RICCO</name>
<dbReference type="InParanoid" id="B9RKZ9"/>
<sequence length="301" mass="33371">MVRLLIVVAAATWFICLAFVSGSARVLPLTKSYSNVTFYVDSKDPYTYRLFIQQLRDLLAEDGSVSHSIPVLPTNVPATSDRRFVLVILEEVGNYTNLALDVISANIVGFSAERYSYFFKDVPDDIYASPLFLGTHKTRLPFGGSYGSLEDEGAYRESTTLGSGPFNDAATQLYAYHWDNTIDIAPSLLVAIQMISEAARFTYIEQELFDIYVAGLVPKCDILSLQDNWSTLSNAIQTSVDGDFPPVQLQDDACNTFNVTNVEELAPMMGILLGMTTPDNKQSMDWPSKGDRLIKMLSSVF</sequence>
<evidence type="ECO:0000256" key="5">
    <source>
        <dbReference type="ARBA" id="ARBA00023193"/>
    </source>
</evidence>
<organism evidence="7 8">
    <name type="scientific">Ricinus communis</name>
    <name type="common">Castor bean</name>
    <dbReference type="NCBI Taxonomy" id="3988"/>
    <lineage>
        <taxon>Eukaryota</taxon>
        <taxon>Viridiplantae</taxon>
        <taxon>Streptophyta</taxon>
        <taxon>Embryophyta</taxon>
        <taxon>Tracheophyta</taxon>
        <taxon>Spermatophyta</taxon>
        <taxon>Magnoliopsida</taxon>
        <taxon>eudicotyledons</taxon>
        <taxon>Gunneridae</taxon>
        <taxon>Pentapetalae</taxon>
        <taxon>rosids</taxon>
        <taxon>fabids</taxon>
        <taxon>Malpighiales</taxon>
        <taxon>Euphorbiaceae</taxon>
        <taxon>Acalyphoideae</taxon>
        <taxon>Acalypheae</taxon>
        <taxon>Ricinus</taxon>
    </lineage>
</organism>
<evidence type="ECO:0000313" key="7">
    <source>
        <dbReference type="EMBL" id="EEF47914.1"/>
    </source>
</evidence>
<dbReference type="SUPFAM" id="SSF56371">
    <property type="entry name" value="Ribosome inactivating proteins (RIP)"/>
    <property type="match status" value="1"/>
</dbReference>
<dbReference type="Gene3D" id="3.40.420.10">
    <property type="entry name" value="Ricin (A subunit), domain 1"/>
    <property type="match status" value="1"/>
</dbReference>
<keyword evidence="8" id="KW-1185">Reference proteome</keyword>
<dbReference type="eggNOG" id="ENOG502SYRH">
    <property type="taxonomic scope" value="Eukaryota"/>
</dbReference>
<dbReference type="OrthoDB" id="1704365at2759"/>
<gene>
    <name evidence="7" type="ORF">RCOM_0940160</name>
</gene>
<dbReference type="Proteomes" id="UP000008311">
    <property type="component" value="Unassembled WGS sequence"/>
</dbReference>
<dbReference type="GO" id="GO:0090729">
    <property type="term" value="F:toxin activity"/>
    <property type="evidence" value="ECO:0007669"/>
    <property type="project" value="UniProtKB-KW"/>
</dbReference>
<keyword evidence="7" id="KW-0326">Glycosidase</keyword>
<dbReference type="Pfam" id="PF00161">
    <property type="entry name" value="RIP"/>
    <property type="match status" value="1"/>
</dbReference>
<comment type="catalytic activity">
    <reaction evidence="1 6">
        <text>Endohydrolysis of the N-glycosidic bond at one specific adenosine on the 28S rRNA.</text>
        <dbReference type="EC" id="3.2.2.22"/>
    </reaction>
</comment>
<dbReference type="InterPro" id="IPR017988">
    <property type="entry name" value="Ribosome_inactivat_prot_CS"/>
</dbReference>
<dbReference type="InterPro" id="IPR001574">
    <property type="entry name" value="Ribosome_inactivat_prot"/>
</dbReference>
<dbReference type="STRING" id="3988.B9RKZ9"/>
<comment type="similarity">
    <text evidence="6">Belongs to the ribosome-inactivating protein family.</text>
</comment>
<protein>
    <recommendedName>
        <fullName evidence="6">rRNA N-glycosylase</fullName>
        <ecNumber evidence="6">3.2.2.22</ecNumber>
    </recommendedName>
</protein>
<dbReference type="AlphaFoldDB" id="B9RKZ9"/>
<dbReference type="InterPro" id="IPR036041">
    <property type="entry name" value="Ribosome-inact_prot_sf"/>
</dbReference>
<evidence type="ECO:0000313" key="8">
    <source>
        <dbReference type="Proteomes" id="UP000008311"/>
    </source>
</evidence>
<evidence type="ECO:0000256" key="1">
    <source>
        <dbReference type="ARBA" id="ARBA00000237"/>
    </source>
</evidence>
<dbReference type="Gene3D" id="4.10.470.10">
    <property type="entry name" value="Ricin (A Subunit), domain 2"/>
    <property type="match status" value="1"/>
</dbReference>
<proteinExistence type="inferred from homology"/>
<dbReference type="PANTHER" id="PTHR33453:SF41">
    <property type="entry name" value="RRNA N-GLYCOSYLASE"/>
    <property type="match status" value="1"/>
</dbReference>
<reference evidence="8" key="1">
    <citation type="journal article" date="2010" name="Nat. Biotechnol.">
        <title>Draft genome sequence of the oilseed species Ricinus communis.</title>
        <authorList>
            <person name="Chan A.P."/>
            <person name="Crabtree J."/>
            <person name="Zhao Q."/>
            <person name="Lorenzi H."/>
            <person name="Orvis J."/>
            <person name="Puiu D."/>
            <person name="Melake-Berhan A."/>
            <person name="Jones K.M."/>
            <person name="Redman J."/>
            <person name="Chen G."/>
            <person name="Cahoon E.B."/>
            <person name="Gedil M."/>
            <person name="Stanke M."/>
            <person name="Haas B.J."/>
            <person name="Wortman J.R."/>
            <person name="Fraser-Liggett C.M."/>
            <person name="Ravel J."/>
            <person name="Rabinowicz P.D."/>
        </authorList>
    </citation>
    <scope>NUCLEOTIDE SEQUENCE [LARGE SCALE GENOMIC DNA]</scope>
    <source>
        <strain evidence="8">cv. Hale</strain>
    </source>
</reference>
<evidence type="ECO:0000256" key="6">
    <source>
        <dbReference type="RuleBase" id="RU004915"/>
    </source>
</evidence>
<dbReference type="InterPro" id="IPR017989">
    <property type="entry name" value="Ribosome_inactivat_1/2"/>
</dbReference>
<accession>B9RKZ9</accession>
<dbReference type="InterPro" id="IPR016138">
    <property type="entry name" value="Ribosome_inactivat_prot_sub1"/>
</dbReference>
<evidence type="ECO:0000256" key="2">
    <source>
        <dbReference type="ARBA" id="ARBA00022656"/>
    </source>
</evidence>
<dbReference type="GO" id="GO:0017148">
    <property type="term" value="P:negative regulation of translation"/>
    <property type="evidence" value="ECO:0007669"/>
    <property type="project" value="UniProtKB-KW"/>
</dbReference>